<reference evidence="3" key="1">
    <citation type="submission" date="2023-06" db="EMBL/GenBank/DDBJ databases">
        <authorList>
            <person name="Noh H."/>
        </authorList>
    </citation>
    <scope>NUCLEOTIDE SEQUENCE</scope>
    <source>
        <strain evidence="3">DUCC20226</strain>
    </source>
</reference>
<dbReference type="Gene3D" id="3.30.710.10">
    <property type="entry name" value="Potassium Channel Kv1.1, Chain A"/>
    <property type="match status" value="1"/>
</dbReference>
<sequence>MPPKRAARIESRDAQPSQISRSPSHNSRAVTPVKEENQDVADGPVDQPLSPAVQVPDAVDARHDQPISILSAPVYQHLLAQYYRNGEYSDLEVVSNGVVLSVHRIVVCSESPVLKDKCSNLGRDQRLELHQYDIETLDRVLDFCYRRTYSDGEYPDNTAPFPLTMTAGDVNDALEKPLVILNDIEDTEWMGLDPQCEVFDEEGQDGREDEEDNGYLPSPCEIDHTCDDFESLDEEELPANMPSESQGEEEPPQPPYAISLFANFNVYIAAKELQIPALQLLARLRFTHSLRSHWARFADLPTLIEQVYLRTDSSEPLRALISQMVAAEYGKEYSVASKDGIRAVMARNGEFARDVLDTTLRMRTKWADSE</sequence>
<dbReference type="Pfam" id="PF00651">
    <property type="entry name" value="BTB"/>
    <property type="match status" value="1"/>
</dbReference>
<feature type="region of interest" description="Disordered" evidence="1">
    <location>
        <begin position="235"/>
        <end position="254"/>
    </location>
</feature>
<dbReference type="CDD" id="cd18186">
    <property type="entry name" value="BTB_POZ_ZBTB_KLHL-like"/>
    <property type="match status" value="1"/>
</dbReference>
<proteinExistence type="predicted"/>
<dbReference type="PANTHER" id="PTHR47843">
    <property type="entry name" value="BTB DOMAIN-CONTAINING PROTEIN-RELATED"/>
    <property type="match status" value="1"/>
</dbReference>
<comment type="caution">
    <text evidence="3">The sequence shown here is derived from an EMBL/GenBank/DDBJ whole genome shotgun (WGS) entry which is preliminary data.</text>
</comment>
<name>A0AAD9SNT4_PHOAM</name>
<gene>
    <name evidence="3" type="ORF">N8I77_000125</name>
</gene>
<dbReference type="Proteomes" id="UP001265746">
    <property type="component" value="Unassembled WGS sequence"/>
</dbReference>
<accession>A0AAD9SNT4</accession>
<dbReference type="PROSITE" id="PS50097">
    <property type="entry name" value="BTB"/>
    <property type="match status" value="1"/>
</dbReference>
<evidence type="ECO:0000259" key="2">
    <source>
        <dbReference type="PROSITE" id="PS50097"/>
    </source>
</evidence>
<protein>
    <recommendedName>
        <fullName evidence="2">BTB domain-containing protein</fullName>
    </recommendedName>
</protein>
<dbReference type="InterPro" id="IPR011333">
    <property type="entry name" value="SKP1/BTB/POZ_sf"/>
</dbReference>
<evidence type="ECO:0000256" key="1">
    <source>
        <dbReference type="SAM" id="MobiDB-lite"/>
    </source>
</evidence>
<evidence type="ECO:0000313" key="4">
    <source>
        <dbReference type="Proteomes" id="UP001265746"/>
    </source>
</evidence>
<organism evidence="3 4">
    <name type="scientific">Phomopsis amygdali</name>
    <name type="common">Fusicoccum amygdali</name>
    <dbReference type="NCBI Taxonomy" id="1214568"/>
    <lineage>
        <taxon>Eukaryota</taxon>
        <taxon>Fungi</taxon>
        <taxon>Dikarya</taxon>
        <taxon>Ascomycota</taxon>
        <taxon>Pezizomycotina</taxon>
        <taxon>Sordariomycetes</taxon>
        <taxon>Sordariomycetidae</taxon>
        <taxon>Diaporthales</taxon>
        <taxon>Diaporthaceae</taxon>
        <taxon>Diaporthe</taxon>
    </lineage>
</organism>
<keyword evidence="4" id="KW-1185">Reference proteome</keyword>
<feature type="domain" description="BTB" evidence="2">
    <location>
        <begin position="89"/>
        <end position="153"/>
    </location>
</feature>
<feature type="region of interest" description="Disordered" evidence="1">
    <location>
        <begin position="1"/>
        <end position="51"/>
    </location>
</feature>
<dbReference type="EMBL" id="JAUJFL010000001">
    <property type="protein sequence ID" value="KAK2613198.1"/>
    <property type="molecule type" value="Genomic_DNA"/>
</dbReference>
<feature type="compositionally biased region" description="Polar residues" evidence="1">
    <location>
        <begin position="14"/>
        <end position="29"/>
    </location>
</feature>
<evidence type="ECO:0000313" key="3">
    <source>
        <dbReference type="EMBL" id="KAK2613198.1"/>
    </source>
</evidence>
<dbReference type="InterPro" id="IPR000210">
    <property type="entry name" value="BTB/POZ_dom"/>
</dbReference>
<dbReference type="SUPFAM" id="SSF54695">
    <property type="entry name" value="POZ domain"/>
    <property type="match status" value="1"/>
</dbReference>
<dbReference type="AlphaFoldDB" id="A0AAD9SNT4"/>
<dbReference type="PANTHER" id="PTHR47843:SF5">
    <property type="entry name" value="BTB_POZ DOMAIN PROTEIN"/>
    <property type="match status" value="1"/>
</dbReference>